<keyword evidence="8" id="KW-1133">Transmembrane helix</keyword>
<dbReference type="GO" id="GO:0006465">
    <property type="term" value="P:signal peptide processing"/>
    <property type="evidence" value="ECO:0007669"/>
    <property type="project" value="InterPro"/>
</dbReference>
<evidence type="ECO:0000313" key="11">
    <source>
        <dbReference type="EMBL" id="VVN13396.1"/>
    </source>
</evidence>
<evidence type="ECO:0000256" key="2">
    <source>
        <dbReference type="ARBA" id="ARBA00009370"/>
    </source>
</evidence>
<dbReference type="InterPro" id="IPR019757">
    <property type="entry name" value="Pept_S26A_signal_pept_1_Lys-AS"/>
</dbReference>
<feature type="domain" description="Peptidase S26" evidence="10">
    <location>
        <begin position="105"/>
        <end position="252"/>
    </location>
</feature>
<keyword evidence="5 8" id="KW-0645">Protease</keyword>
<dbReference type="PRINTS" id="PR00727">
    <property type="entry name" value="LEADERPTASE"/>
</dbReference>
<keyword evidence="6 8" id="KW-0378">Hydrolase</keyword>
<dbReference type="InterPro" id="IPR036286">
    <property type="entry name" value="LexA/Signal_pep-like_sf"/>
</dbReference>
<feature type="transmembrane region" description="Helical" evidence="8">
    <location>
        <begin position="94"/>
        <end position="113"/>
    </location>
</feature>
<evidence type="ECO:0000256" key="9">
    <source>
        <dbReference type="RuleBase" id="RU362042"/>
    </source>
</evidence>
<feature type="transmembrane region" description="Helical" evidence="8">
    <location>
        <begin position="12"/>
        <end position="30"/>
    </location>
</feature>
<dbReference type="InterPro" id="IPR000223">
    <property type="entry name" value="Pept_S26A_signal_pept_1"/>
</dbReference>
<dbReference type="Gene3D" id="2.10.109.10">
    <property type="entry name" value="Umud Fragment, subunit A"/>
    <property type="match status" value="1"/>
</dbReference>
<comment type="caution">
    <text evidence="8">Lacks conserved residue(s) required for the propagation of feature annotation.</text>
</comment>
<dbReference type="GO" id="GO:0009003">
    <property type="term" value="F:signal peptidase activity"/>
    <property type="evidence" value="ECO:0007669"/>
    <property type="project" value="UniProtKB-EC"/>
</dbReference>
<gene>
    <name evidence="11" type="ORF">PS655_03969</name>
</gene>
<comment type="subcellular location">
    <subcellularLocation>
        <location evidence="9">Membrane</location>
        <topology evidence="9">Multi-pass membrane protein</topology>
    </subcellularLocation>
</comment>
<evidence type="ECO:0000256" key="6">
    <source>
        <dbReference type="ARBA" id="ARBA00022801"/>
    </source>
</evidence>
<comment type="catalytic activity">
    <reaction evidence="1 8">
        <text>Cleavage of hydrophobic, N-terminal signal or leader sequences from secreted and periplasmic proteins.</text>
        <dbReference type="EC" id="3.4.21.89"/>
    </reaction>
</comment>
<dbReference type="AlphaFoldDB" id="A0A5E6VN40"/>
<dbReference type="RefSeq" id="WP_150651552.1">
    <property type="nucleotide sequence ID" value="NZ_CABVHJ010000013.1"/>
</dbReference>
<evidence type="ECO:0000259" key="10">
    <source>
        <dbReference type="Pfam" id="PF10502"/>
    </source>
</evidence>
<dbReference type="Pfam" id="PF10502">
    <property type="entry name" value="Peptidase_S26"/>
    <property type="match status" value="1"/>
</dbReference>
<dbReference type="Proteomes" id="UP000327167">
    <property type="component" value="Unassembled WGS sequence"/>
</dbReference>
<feature type="transmembrane region" description="Helical" evidence="8">
    <location>
        <begin position="61"/>
        <end position="82"/>
    </location>
</feature>
<accession>A0A5E6VN40</accession>
<dbReference type="InterPro" id="IPR019756">
    <property type="entry name" value="Pept_S26A_signal_pept_1_Ser-AS"/>
</dbReference>
<dbReference type="CDD" id="cd06530">
    <property type="entry name" value="S26_SPase_I"/>
    <property type="match status" value="1"/>
</dbReference>
<dbReference type="EMBL" id="CABVHJ010000013">
    <property type="protein sequence ID" value="VVN13396.1"/>
    <property type="molecule type" value="Genomic_DNA"/>
</dbReference>
<dbReference type="PROSITE" id="PS00760">
    <property type="entry name" value="SPASE_I_2"/>
    <property type="match status" value="1"/>
</dbReference>
<evidence type="ECO:0000256" key="4">
    <source>
        <dbReference type="ARBA" id="ARBA00019232"/>
    </source>
</evidence>
<dbReference type="EC" id="3.4.21.89" evidence="3 8"/>
<dbReference type="PROSITE" id="PS00501">
    <property type="entry name" value="SPASE_I_1"/>
    <property type="match status" value="1"/>
</dbReference>
<dbReference type="GO" id="GO:0004252">
    <property type="term" value="F:serine-type endopeptidase activity"/>
    <property type="evidence" value="ECO:0007669"/>
    <property type="project" value="InterPro"/>
</dbReference>
<dbReference type="SUPFAM" id="SSF51306">
    <property type="entry name" value="LexA/Signal peptidase"/>
    <property type="match status" value="1"/>
</dbReference>
<evidence type="ECO:0000256" key="8">
    <source>
        <dbReference type="RuleBase" id="RU003993"/>
    </source>
</evidence>
<dbReference type="GO" id="GO:0016020">
    <property type="term" value="C:membrane"/>
    <property type="evidence" value="ECO:0007669"/>
    <property type="project" value="UniProtKB-SubCell"/>
</dbReference>
<dbReference type="NCBIfam" id="TIGR02227">
    <property type="entry name" value="sigpep_I_bact"/>
    <property type="match status" value="1"/>
</dbReference>
<comment type="similarity">
    <text evidence="2 9">Belongs to the peptidase S26 family.</text>
</comment>
<reference evidence="11 12" key="1">
    <citation type="submission" date="2019-09" db="EMBL/GenBank/DDBJ databases">
        <authorList>
            <person name="Chandra G."/>
            <person name="Truman W A."/>
        </authorList>
    </citation>
    <scope>NUCLEOTIDE SEQUENCE [LARGE SCALE GENOMIC DNA]</scope>
    <source>
        <strain evidence="11">PS655</strain>
    </source>
</reference>
<feature type="active site" evidence="7">
    <location>
        <position position="131"/>
    </location>
</feature>
<evidence type="ECO:0000256" key="3">
    <source>
        <dbReference type="ARBA" id="ARBA00013208"/>
    </source>
</evidence>
<keyword evidence="8" id="KW-0812">Transmembrane</keyword>
<protein>
    <recommendedName>
        <fullName evidence="4 8">Signal peptidase I</fullName>
        <ecNumber evidence="3 8">3.4.21.89</ecNumber>
    </recommendedName>
</protein>
<proteinExistence type="inferred from homology"/>
<feature type="active site" evidence="7">
    <location>
        <position position="168"/>
    </location>
</feature>
<name>A0A5E6VN40_PSEFL</name>
<dbReference type="PANTHER" id="PTHR43390:SF1">
    <property type="entry name" value="CHLOROPLAST PROCESSING PEPTIDASE"/>
    <property type="match status" value="1"/>
</dbReference>
<dbReference type="PANTHER" id="PTHR43390">
    <property type="entry name" value="SIGNAL PEPTIDASE I"/>
    <property type="match status" value="1"/>
</dbReference>
<sequence length="265" mass="28718">MSTPDRPKLPLQAFVMSCLVAGWGLVYAGQVKWAVRVAALLYLGVILLGVCGVPATPVGLYVFATFIVLVKLGSATAAAISVRRNDHPVNSPSPRFHVLYVVALVILTLILLGPLRGPTLGFKTYFIPSGSMVPTLSIGDYIVTKMRIDAPQVGDIVTYRYNGTEAVKRVAAVGGDTLSIVDGKVIRNGENMGLFFAPPDRVKDPRYLQTPPTVVEKDHVYLLGDNRDVSNDSRFMGQVALEDITGKVTGIWFSEDRSRIGTAFH</sequence>
<evidence type="ECO:0000313" key="12">
    <source>
        <dbReference type="Proteomes" id="UP000327167"/>
    </source>
</evidence>
<keyword evidence="8" id="KW-0472">Membrane</keyword>
<evidence type="ECO:0000256" key="1">
    <source>
        <dbReference type="ARBA" id="ARBA00000677"/>
    </source>
</evidence>
<evidence type="ECO:0000256" key="7">
    <source>
        <dbReference type="PIRSR" id="PIRSR600223-1"/>
    </source>
</evidence>
<evidence type="ECO:0000256" key="5">
    <source>
        <dbReference type="ARBA" id="ARBA00022670"/>
    </source>
</evidence>
<dbReference type="InterPro" id="IPR019533">
    <property type="entry name" value="Peptidase_S26"/>
</dbReference>
<feature type="transmembrane region" description="Helical" evidence="8">
    <location>
        <begin position="37"/>
        <end position="55"/>
    </location>
</feature>
<organism evidence="11 12">
    <name type="scientific">Pseudomonas fluorescens</name>
    <dbReference type="NCBI Taxonomy" id="294"/>
    <lineage>
        <taxon>Bacteria</taxon>
        <taxon>Pseudomonadati</taxon>
        <taxon>Pseudomonadota</taxon>
        <taxon>Gammaproteobacteria</taxon>
        <taxon>Pseudomonadales</taxon>
        <taxon>Pseudomonadaceae</taxon>
        <taxon>Pseudomonas</taxon>
    </lineage>
</organism>